<name>A0A420YBV5_9PEZI</name>
<feature type="region of interest" description="Disordered" evidence="1">
    <location>
        <begin position="111"/>
        <end position="173"/>
    </location>
</feature>
<sequence>MTGQVLLNTSTYQPAPYNQTYTTTPYVWNNSSSTSSLSLPPSGQLTTASFVSTVMPPYCGSHNYSCSTDGYGRLTGGTAYGAHTLPNSTPSVPAPSRPSFALLSQLSSSASYADPSTSGKAYRGLRGPTGPAQAASYVPESHVVPAELRQNPRRTSTSKFSRGGPPALPRQDERKEEFVEKLVDSAALIIEAIWPLSAALCRDIPGLQTTNLTLRRFIQETLRRSRTSYSTLQVALYYLIMLKPHVPSIDLTMEQTEESSAKRPLQCGRRMFLAALILSSKWLQDRNYSSKAWSKISGLKISEINENEMTFLSAVGWNLHLSQERYNIWNNLITEFTPSLPPPPSPGSAISAHWQRTHQCHEFQQVILSLDPTLHGIETLPIRKRALRPAAQHFKSMPAVPSVNEVAGLPGLTALGLLPSSRESTPQPRRGYSTPAASAASRILRSSITEQCAARYPTPAATPRRAQEWQQLGEPRILLRRSSLADSVMLASSPESMVSDHTDRSMESQLSFTTSTTSTHGDSQPFTVVQAPSVHVKSISVWDERFYGSAPEGSPSNGVVGVGNTEDVYLPKEREAAYALQGMHKYVEPEFLPVLGATKRKAQDEPEDPTQYQVRRLLAHDVHQGRDGIASAPGNYSLLMDSPRAQANAMNHCMEHILDSPCPFRALKRARSGLTIPGAMPYSFEPPTLNPVCVS</sequence>
<dbReference type="Gene3D" id="1.10.472.10">
    <property type="entry name" value="Cyclin-like"/>
    <property type="match status" value="1"/>
</dbReference>
<gene>
    <name evidence="2" type="ORF">DL546_003054</name>
</gene>
<dbReference type="CDD" id="cd20557">
    <property type="entry name" value="CYCLIN_ScPCL1-like"/>
    <property type="match status" value="1"/>
</dbReference>
<proteinExistence type="predicted"/>
<evidence type="ECO:0000313" key="2">
    <source>
        <dbReference type="EMBL" id="RKU45375.1"/>
    </source>
</evidence>
<dbReference type="Proteomes" id="UP000275385">
    <property type="component" value="Unassembled WGS sequence"/>
</dbReference>
<keyword evidence="3" id="KW-1185">Reference proteome</keyword>
<evidence type="ECO:0008006" key="4">
    <source>
        <dbReference type="Google" id="ProtNLM"/>
    </source>
</evidence>
<dbReference type="GO" id="GO:0000307">
    <property type="term" value="C:cyclin-dependent protein kinase holoenzyme complex"/>
    <property type="evidence" value="ECO:0007669"/>
    <property type="project" value="TreeGrafter"/>
</dbReference>
<dbReference type="STRING" id="177199.A0A420YBV5"/>
<dbReference type="EMBL" id="QVQW01000021">
    <property type="protein sequence ID" value="RKU45375.1"/>
    <property type="molecule type" value="Genomic_DNA"/>
</dbReference>
<dbReference type="PANTHER" id="PTHR15615">
    <property type="match status" value="1"/>
</dbReference>
<dbReference type="GO" id="GO:0019901">
    <property type="term" value="F:protein kinase binding"/>
    <property type="evidence" value="ECO:0007669"/>
    <property type="project" value="InterPro"/>
</dbReference>
<dbReference type="PANTHER" id="PTHR15615:SF36">
    <property type="entry name" value="PHO85 CYCLIN-5"/>
    <property type="match status" value="1"/>
</dbReference>
<evidence type="ECO:0000313" key="3">
    <source>
        <dbReference type="Proteomes" id="UP000275385"/>
    </source>
</evidence>
<dbReference type="OrthoDB" id="286814at2759"/>
<dbReference type="AlphaFoldDB" id="A0A420YBV5"/>
<evidence type="ECO:0000256" key="1">
    <source>
        <dbReference type="SAM" id="MobiDB-lite"/>
    </source>
</evidence>
<dbReference type="InterPro" id="IPR013922">
    <property type="entry name" value="Cyclin_PHO80-like"/>
</dbReference>
<organism evidence="2 3">
    <name type="scientific">Coniochaeta pulveracea</name>
    <dbReference type="NCBI Taxonomy" id="177199"/>
    <lineage>
        <taxon>Eukaryota</taxon>
        <taxon>Fungi</taxon>
        <taxon>Dikarya</taxon>
        <taxon>Ascomycota</taxon>
        <taxon>Pezizomycotina</taxon>
        <taxon>Sordariomycetes</taxon>
        <taxon>Sordariomycetidae</taxon>
        <taxon>Coniochaetales</taxon>
        <taxon>Coniochaetaceae</taxon>
        <taxon>Coniochaeta</taxon>
    </lineage>
</organism>
<dbReference type="GO" id="GO:0016538">
    <property type="term" value="F:cyclin-dependent protein serine/threonine kinase regulator activity"/>
    <property type="evidence" value="ECO:0007669"/>
    <property type="project" value="TreeGrafter"/>
</dbReference>
<accession>A0A420YBV5</accession>
<reference evidence="2 3" key="1">
    <citation type="submission" date="2018-08" db="EMBL/GenBank/DDBJ databases">
        <title>Draft genome of the lignicolous fungus Coniochaeta pulveracea.</title>
        <authorList>
            <person name="Borstlap C.J."/>
            <person name="De Witt R.N."/>
            <person name="Botha A."/>
            <person name="Volschenk H."/>
        </authorList>
    </citation>
    <scope>NUCLEOTIDE SEQUENCE [LARGE SCALE GENOMIC DNA]</scope>
    <source>
        <strain evidence="2 3">CAB683</strain>
    </source>
</reference>
<dbReference type="GO" id="GO:0005634">
    <property type="term" value="C:nucleus"/>
    <property type="evidence" value="ECO:0007669"/>
    <property type="project" value="TreeGrafter"/>
</dbReference>
<protein>
    <recommendedName>
        <fullName evidence="4">Cyclin N-terminal domain-containing protein</fullName>
    </recommendedName>
</protein>
<comment type="caution">
    <text evidence="2">The sequence shown here is derived from an EMBL/GenBank/DDBJ whole genome shotgun (WGS) entry which is preliminary data.</text>
</comment>
<dbReference type="Pfam" id="PF08613">
    <property type="entry name" value="Cyclin"/>
    <property type="match status" value="1"/>
</dbReference>
<feature type="region of interest" description="Disordered" evidence="1">
    <location>
        <begin position="417"/>
        <end position="438"/>
    </location>
</feature>